<dbReference type="GO" id="GO:0032049">
    <property type="term" value="P:cardiolipin biosynthetic process"/>
    <property type="evidence" value="ECO:0007669"/>
    <property type="project" value="UniProtKB-ARBA"/>
</dbReference>
<dbReference type="InterPro" id="IPR025202">
    <property type="entry name" value="PLD-like_dom"/>
</dbReference>
<evidence type="ECO:0000313" key="8">
    <source>
        <dbReference type="Proteomes" id="UP000319255"/>
    </source>
</evidence>
<sequence length="519" mass="57919">MDDGSKPGETLTARPLVTAYEAFPELERLFLGATTEIWAGFRIFDLRTKLRSPEGRAVGESWFDLIVHRLRAGVRIHFLLADFDPALATPLHRGTWRSVRQFCAAREMAGGAGLDLLATRHGARAGLAPRGLFWPGVLAKIRGQIQALRELEEAERREALSLAVGLRPWIRDPLAGGFAFRLCPVPHIHPATHHQKLAVFDRRALFIGGLDLDERRYDDPRHDRPAEETWHDVSVVTEAPDCVAAAQAHLEAMLGGQPPPPPQSRGNPRLVRTVSRAGSANPFRLSPRPMIRESEAEHFRIFAAARQLIFIETQYFRHRPLARALARAARRNRDLQLIMMLPAAPEEVAFESRPGLDSRFGEYLQARCVRKVKSAFGPRAFIGMPLRPVPSRSASRDTALGSDIVYIHAKVTVADDRAGLVGSANLNGRSMRWDTEAGVVFDDAPTVAHLRRRLFEHWLPPDAPAAAYDLATARAAWSEIARENTRRPPRERRGFIVPYNVRPAEEFGQPVPGVPEELV</sequence>
<dbReference type="Gene3D" id="3.30.870.10">
    <property type="entry name" value="Endonuclease Chain A"/>
    <property type="match status" value="2"/>
</dbReference>
<evidence type="ECO:0000313" key="7">
    <source>
        <dbReference type="EMBL" id="TPE52226.1"/>
    </source>
</evidence>
<dbReference type="PANTHER" id="PTHR21248:SF22">
    <property type="entry name" value="PHOSPHOLIPASE D"/>
    <property type="match status" value="1"/>
</dbReference>
<dbReference type="SMART" id="SM00155">
    <property type="entry name" value="PLDc"/>
    <property type="match status" value="2"/>
</dbReference>
<feature type="domain" description="PLD phosphodiesterase" evidence="6">
    <location>
        <begin position="189"/>
        <end position="216"/>
    </location>
</feature>
<dbReference type="GO" id="GO:0005576">
    <property type="term" value="C:extracellular region"/>
    <property type="evidence" value="ECO:0007669"/>
    <property type="project" value="UniProtKB-SubCell"/>
</dbReference>
<comment type="caution">
    <text evidence="7">The sequence shown here is derived from an EMBL/GenBank/DDBJ whole genome shotgun (WGS) entry which is preliminary data.</text>
</comment>
<dbReference type="EMBL" id="VFRP01000004">
    <property type="protein sequence ID" value="TPE52226.1"/>
    <property type="molecule type" value="Genomic_DNA"/>
</dbReference>
<dbReference type="InterPro" id="IPR001736">
    <property type="entry name" value="PLipase_D/transphosphatidylase"/>
</dbReference>
<comment type="function">
    <text evidence="1">Could be a virulence factor.</text>
</comment>
<reference evidence="7 8" key="1">
    <citation type="submission" date="2019-06" db="EMBL/GenBank/DDBJ databases">
        <title>A novel bacterium of genus Amaricoccus, isolated from marine sediment.</title>
        <authorList>
            <person name="Huang H."/>
            <person name="Mo K."/>
            <person name="Hu Y."/>
        </authorList>
    </citation>
    <scope>NUCLEOTIDE SEQUENCE [LARGE SCALE GENOMIC DNA]</scope>
    <source>
        <strain evidence="7 8">HB172011</strain>
    </source>
</reference>
<dbReference type="SUPFAM" id="SSF56024">
    <property type="entry name" value="Phospholipase D/nuclease"/>
    <property type="match status" value="2"/>
</dbReference>
<organism evidence="7 8">
    <name type="scientific">Amaricoccus solimangrovi</name>
    <dbReference type="NCBI Taxonomy" id="2589815"/>
    <lineage>
        <taxon>Bacteria</taxon>
        <taxon>Pseudomonadati</taxon>
        <taxon>Pseudomonadota</taxon>
        <taxon>Alphaproteobacteria</taxon>
        <taxon>Rhodobacterales</taxon>
        <taxon>Paracoccaceae</taxon>
        <taxon>Amaricoccus</taxon>
    </lineage>
</organism>
<protein>
    <recommendedName>
        <fullName evidence="3">Phospholipase D</fullName>
    </recommendedName>
    <alternativeName>
        <fullName evidence="5">Choline phosphatase</fullName>
    </alternativeName>
</protein>
<dbReference type="GO" id="GO:0030572">
    <property type="term" value="F:phosphatidyltransferase activity"/>
    <property type="evidence" value="ECO:0007669"/>
    <property type="project" value="UniProtKB-ARBA"/>
</dbReference>
<dbReference type="RefSeq" id="WP_140453468.1">
    <property type="nucleotide sequence ID" value="NZ_VFRP01000004.1"/>
</dbReference>
<keyword evidence="4" id="KW-0964">Secreted</keyword>
<evidence type="ECO:0000256" key="3">
    <source>
        <dbReference type="ARBA" id="ARBA00018392"/>
    </source>
</evidence>
<dbReference type="Pfam" id="PF13091">
    <property type="entry name" value="PLDc_2"/>
    <property type="match status" value="1"/>
</dbReference>
<accession>A0A501X0H3</accession>
<dbReference type="Proteomes" id="UP000319255">
    <property type="component" value="Unassembled WGS sequence"/>
</dbReference>
<dbReference type="AlphaFoldDB" id="A0A501X0H3"/>
<dbReference type="OrthoDB" id="8828485at2"/>
<evidence type="ECO:0000256" key="5">
    <source>
        <dbReference type="ARBA" id="ARBA00029594"/>
    </source>
</evidence>
<comment type="subcellular location">
    <subcellularLocation>
        <location evidence="2">Secreted</location>
    </subcellularLocation>
</comment>
<dbReference type="PANTHER" id="PTHR21248">
    <property type="entry name" value="CARDIOLIPIN SYNTHASE"/>
    <property type="match status" value="1"/>
</dbReference>
<evidence type="ECO:0000256" key="4">
    <source>
        <dbReference type="ARBA" id="ARBA00022525"/>
    </source>
</evidence>
<keyword evidence="8" id="KW-1185">Reference proteome</keyword>
<evidence type="ECO:0000259" key="6">
    <source>
        <dbReference type="PROSITE" id="PS50035"/>
    </source>
</evidence>
<evidence type="ECO:0000256" key="2">
    <source>
        <dbReference type="ARBA" id="ARBA00004613"/>
    </source>
</evidence>
<gene>
    <name evidence="7" type="ORF">FJM51_07340</name>
</gene>
<evidence type="ECO:0000256" key="1">
    <source>
        <dbReference type="ARBA" id="ARBA00003145"/>
    </source>
</evidence>
<dbReference type="PROSITE" id="PS50035">
    <property type="entry name" value="PLD"/>
    <property type="match status" value="2"/>
</dbReference>
<proteinExistence type="predicted"/>
<dbReference type="CDD" id="cd09105">
    <property type="entry name" value="PLDc_vPLD1_2_like_2"/>
    <property type="match status" value="1"/>
</dbReference>
<feature type="domain" description="PLD phosphodiesterase" evidence="6">
    <location>
        <begin position="403"/>
        <end position="430"/>
    </location>
</feature>
<name>A0A501X0H3_9RHOB</name>